<keyword evidence="1 4" id="KW-0808">Transferase</keyword>
<organism evidence="4 5">
    <name type="scientific">Cereibacter azotoformans</name>
    <dbReference type="NCBI Taxonomy" id="43057"/>
    <lineage>
        <taxon>Bacteria</taxon>
        <taxon>Pseudomonadati</taxon>
        <taxon>Pseudomonadota</taxon>
        <taxon>Alphaproteobacteria</taxon>
        <taxon>Rhodobacterales</taxon>
        <taxon>Paracoccaceae</taxon>
        <taxon>Cereibacter</taxon>
    </lineage>
</organism>
<evidence type="ECO:0000313" key="4">
    <source>
        <dbReference type="EMBL" id="PTR12070.1"/>
    </source>
</evidence>
<evidence type="ECO:0000259" key="3">
    <source>
        <dbReference type="Pfam" id="PF00685"/>
    </source>
</evidence>
<gene>
    <name evidence="4" type="ORF">C8J28_12529</name>
</gene>
<protein>
    <submittedName>
        <fullName evidence="4">Sulfotransferase family protein</fullName>
    </submittedName>
</protein>
<keyword evidence="2" id="KW-0325">Glycoprotein</keyword>
<dbReference type="Gene3D" id="3.40.50.300">
    <property type="entry name" value="P-loop containing nucleotide triphosphate hydrolases"/>
    <property type="match status" value="1"/>
</dbReference>
<dbReference type="InterPro" id="IPR000863">
    <property type="entry name" value="Sulfotransferase_dom"/>
</dbReference>
<dbReference type="InterPro" id="IPR027417">
    <property type="entry name" value="P-loop_NTPase"/>
</dbReference>
<comment type="caution">
    <text evidence="4">The sequence shown here is derived from an EMBL/GenBank/DDBJ whole genome shotgun (WGS) entry which is preliminary data.</text>
</comment>
<sequence length="268" mass="30274">MKRLDFFIVGTQKGGTTALSAKLARHPAICCAKPKELHVFDDERRDWTSGDIPDLSAHFPAASDHRLWGEATPIYMYWPQAIERVARYNPEAKIIVSLRHPAYRALSHWKMEVVRRTEELSFAEAISERGRARVRAAPQVFSYVERGFYAPQIARLLAHFPRQNIFFCRMEDLYQDEAAVLQALSGFLDADGAFPDDLGPKRVVPVETSGLAVDATAELSWLSSLFHDDIRETARLTGLDLGAWTDGTYDETYLTQDLPMAPKRVFSA</sequence>
<accession>A0A2T5JSW7</accession>
<evidence type="ECO:0000313" key="5">
    <source>
        <dbReference type="Proteomes" id="UP000244060"/>
    </source>
</evidence>
<evidence type="ECO:0000256" key="2">
    <source>
        <dbReference type="ARBA" id="ARBA00023180"/>
    </source>
</evidence>
<reference evidence="4 5" key="1">
    <citation type="submission" date="2018-04" db="EMBL/GenBank/DDBJ databases">
        <title>Genomic Encyclopedia of Type Strains, Phase III (KMG-III): the genomes of soil and plant-associated and newly described type strains.</title>
        <authorList>
            <person name="Whitman W."/>
        </authorList>
    </citation>
    <scope>NUCLEOTIDE SEQUENCE [LARGE SCALE GENOMIC DNA]</scope>
    <source>
        <strain evidence="4 5">KA25</strain>
    </source>
</reference>
<keyword evidence="5" id="KW-1185">Reference proteome</keyword>
<name>A0A2T5JSW7_9RHOB</name>
<dbReference type="Proteomes" id="UP000244060">
    <property type="component" value="Unassembled WGS sequence"/>
</dbReference>
<dbReference type="GO" id="GO:0008146">
    <property type="term" value="F:sulfotransferase activity"/>
    <property type="evidence" value="ECO:0007669"/>
    <property type="project" value="InterPro"/>
</dbReference>
<dbReference type="PANTHER" id="PTHR10605:SF56">
    <property type="entry name" value="BIFUNCTIONAL HEPARAN SULFATE N-DEACETYLASE_N-SULFOTRANSFERASE"/>
    <property type="match status" value="1"/>
</dbReference>
<dbReference type="Pfam" id="PF00685">
    <property type="entry name" value="Sulfotransfer_1"/>
    <property type="match status" value="1"/>
</dbReference>
<dbReference type="AlphaFoldDB" id="A0A2T5JSW7"/>
<proteinExistence type="predicted"/>
<dbReference type="EMBL" id="QAOT01000025">
    <property type="protein sequence ID" value="PTR12070.1"/>
    <property type="molecule type" value="Genomic_DNA"/>
</dbReference>
<dbReference type="PANTHER" id="PTHR10605">
    <property type="entry name" value="HEPARAN SULFATE SULFOTRANSFERASE"/>
    <property type="match status" value="1"/>
</dbReference>
<dbReference type="SUPFAM" id="SSF52540">
    <property type="entry name" value="P-loop containing nucleoside triphosphate hydrolases"/>
    <property type="match status" value="1"/>
</dbReference>
<evidence type="ECO:0000256" key="1">
    <source>
        <dbReference type="ARBA" id="ARBA00022679"/>
    </source>
</evidence>
<dbReference type="InterPro" id="IPR037359">
    <property type="entry name" value="NST/OST"/>
</dbReference>
<feature type="domain" description="Sulfotransferase" evidence="3">
    <location>
        <begin position="5"/>
        <end position="190"/>
    </location>
</feature>